<feature type="domain" description="SnoaL-like" evidence="1">
    <location>
        <begin position="16"/>
        <end position="88"/>
    </location>
</feature>
<protein>
    <recommendedName>
        <fullName evidence="1">SnoaL-like domain-containing protein</fullName>
    </recommendedName>
</protein>
<dbReference type="KEGG" id="goq:ACH46_18645"/>
<dbReference type="InterPro" id="IPR032710">
    <property type="entry name" value="NTF2-like_dom_sf"/>
</dbReference>
<evidence type="ECO:0000313" key="2">
    <source>
        <dbReference type="EMBL" id="ALG86143.1"/>
    </source>
</evidence>
<dbReference type="Gene3D" id="3.10.450.50">
    <property type="match status" value="1"/>
</dbReference>
<dbReference type="PATRIC" id="fig|1136941.3.peg.3814"/>
<dbReference type="AlphaFoldDB" id="A0A0N7FV46"/>
<keyword evidence="3" id="KW-1185">Reference proteome</keyword>
<dbReference type="Pfam" id="PF12680">
    <property type="entry name" value="SnoaL_2"/>
    <property type="match status" value="1"/>
</dbReference>
<dbReference type="Proteomes" id="UP000063789">
    <property type="component" value="Chromosome"/>
</dbReference>
<reference evidence="2 3" key="2">
    <citation type="journal article" date="2017" name="Int. J. Syst. Evol. Microbiol.">
        <title>Gordonia phthalatica sp. nov., a di-n-butyl phthalate-degrading bacterium isolated from activated sludge.</title>
        <authorList>
            <person name="Jin D."/>
            <person name="Kong X."/>
            <person name="Jia M."/>
            <person name="Yu X."/>
            <person name="Wang X."/>
            <person name="Zhuang X."/>
            <person name="Deng Y."/>
            <person name="Bai Z."/>
        </authorList>
    </citation>
    <scope>NUCLEOTIDE SEQUENCE [LARGE SCALE GENOMIC DNA]</scope>
    <source>
        <strain evidence="2 3">QH-11</strain>
    </source>
</reference>
<dbReference type="RefSeq" id="WP_062394249.1">
    <property type="nucleotide sequence ID" value="NZ_CP011853.1"/>
</dbReference>
<accession>A0A0N7FV46</accession>
<sequence length="253" mass="26930">MEIREAMLATAEKSPTAVADHDRTAWLALFDDGGLVNDPVGSAPHRGSEELGAFYDTFIAPNTVVFHPEHDIVCGDTVVRDLTLEIQMADGVTLLVPAHLRYVLASPSRIAGLYAHWELPSMVGQMLGKGAGALPVSGRLSLRLLKNQGLAGSLGFARGFVRTGAAHKRIAAAFFDDPVASDAPVTYDAAPAVPSSTLRDELIGWHVGKAIAAGDYVTLSLTRGRPSGETEHAVAMCRFTHRTLTDVTVYVDA</sequence>
<name>A0A0N7FV46_9ACTN</name>
<dbReference type="EMBL" id="CP011853">
    <property type="protein sequence ID" value="ALG86143.1"/>
    <property type="molecule type" value="Genomic_DNA"/>
</dbReference>
<dbReference type="SUPFAM" id="SSF54427">
    <property type="entry name" value="NTF2-like"/>
    <property type="match status" value="1"/>
</dbReference>
<gene>
    <name evidence="2" type="ORF">ACH46_18645</name>
</gene>
<proteinExistence type="predicted"/>
<evidence type="ECO:0000259" key="1">
    <source>
        <dbReference type="Pfam" id="PF12680"/>
    </source>
</evidence>
<dbReference type="OrthoDB" id="5735022at2"/>
<reference evidence="3" key="1">
    <citation type="submission" date="2015-06" db="EMBL/GenBank/DDBJ databases">
        <title>Complete genome sequence and metabolic analysis of phthalate degradation pathway in Gordonia sp. QH-11.</title>
        <authorList>
            <person name="Jin D."/>
            <person name="Kong X."/>
            <person name="Bai Z."/>
        </authorList>
    </citation>
    <scope>NUCLEOTIDE SEQUENCE [LARGE SCALE GENOMIC DNA]</scope>
    <source>
        <strain evidence="3">QH-11</strain>
    </source>
</reference>
<organism evidence="2 3">
    <name type="scientific">Gordonia phthalatica</name>
    <dbReference type="NCBI Taxonomy" id="1136941"/>
    <lineage>
        <taxon>Bacteria</taxon>
        <taxon>Bacillati</taxon>
        <taxon>Actinomycetota</taxon>
        <taxon>Actinomycetes</taxon>
        <taxon>Mycobacteriales</taxon>
        <taxon>Gordoniaceae</taxon>
        <taxon>Gordonia</taxon>
    </lineage>
</organism>
<evidence type="ECO:0000313" key="3">
    <source>
        <dbReference type="Proteomes" id="UP000063789"/>
    </source>
</evidence>
<dbReference type="STRING" id="1136941.ACH46_18645"/>
<dbReference type="InterPro" id="IPR037401">
    <property type="entry name" value="SnoaL-like"/>
</dbReference>